<evidence type="ECO:0000256" key="1">
    <source>
        <dbReference type="ARBA" id="ARBA00004651"/>
    </source>
</evidence>
<dbReference type="InterPro" id="IPR038377">
    <property type="entry name" value="Na/Glc_symporter_sf"/>
</dbReference>
<dbReference type="EMBL" id="VSSQ01008105">
    <property type="protein sequence ID" value="MPM37901.1"/>
    <property type="molecule type" value="Genomic_DNA"/>
</dbReference>
<dbReference type="GO" id="GO:0006814">
    <property type="term" value="P:sodium ion transport"/>
    <property type="evidence" value="ECO:0007669"/>
    <property type="project" value="UniProtKB-KW"/>
</dbReference>
<evidence type="ECO:0000256" key="11">
    <source>
        <dbReference type="ARBA" id="ARBA00023201"/>
    </source>
</evidence>
<organism evidence="13">
    <name type="scientific">bioreactor metagenome</name>
    <dbReference type="NCBI Taxonomy" id="1076179"/>
    <lineage>
        <taxon>unclassified sequences</taxon>
        <taxon>metagenomes</taxon>
        <taxon>ecological metagenomes</taxon>
    </lineage>
</organism>
<name>A0A644ZDC8_9ZZZZ</name>
<evidence type="ECO:0000256" key="3">
    <source>
        <dbReference type="ARBA" id="ARBA00022448"/>
    </source>
</evidence>
<gene>
    <name evidence="13" type="ORF">SDC9_84521</name>
</gene>
<dbReference type="Gene3D" id="1.20.1730.10">
    <property type="entry name" value="Sodium/glucose cotransporter"/>
    <property type="match status" value="1"/>
</dbReference>
<keyword evidence="7 12" id="KW-1133">Transmembrane helix</keyword>
<evidence type="ECO:0000256" key="5">
    <source>
        <dbReference type="ARBA" id="ARBA00022692"/>
    </source>
</evidence>
<evidence type="ECO:0000256" key="9">
    <source>
        <dbReference type="ARBA" id="ARBA00023065"/>
    </source>
</evidence>
<evidence type="ECO:0000256" key="8">
    <source>
        <dbReference type="ARBA" id="ARBA00023053"/>
    </source>
</evidence>
<feature type="transmembrane region" description="Helical" evidence="12">
    <location>
        <begin position="156"/>
        <end position="177"/>
    </location>
</feature>
<evidence type="ECO:0000256" key="2">
    <source>
        <dbReference type="ARBA" id="ARBA00006434"/>
    </source>
</evidence>
<keyword evidence="5 12" id="KW-0812">Transmembrane</keyword>
<dbReference type="InterPro" id="IPR050277">
    <property type="entry name" value="Sodium:Solute_Symporter"/>
</dbReference>
<dbReference type="AlphaFoldDB" id="A0A644ZDC8"/>
<accession>A0A644ZDC8</accession>
<keyword evidence="9" id="KW-0406">Ion transport</keyword>
<dbReference type="PROSITE" id="PS50283">
    <property type="entry name" value="NA_SOLUT_SYMP_3"/>
    <property type="match status" value="1"/>
</dbReference>
<feature type="transmembrane region" description="Helical" evidence="12">
    <location>
        <begin position="59"/>
        <end position="77"/>
    </location>
</feature>
<dbReference type="PANTHER" id="PTHR48086">
    <property type="entry name" value="SODIUM/PROLINE SYMPORTER-RELATED"/>
    <property type="match status" value="1"/>
</dbReference>
<evidence type="ECO:0000256" key="7">
    <source>
        <dbReference type="ARBA" id="ARBA00022989"/>
    </source>
</evidence>
<keyword evidence="10 12" id="KW-0472">Membrane</keyword>
<evidence type="ECO:0000256" key="4">
    <source>
        <dbReference type="ARBA" id="ARBA00022475"/>
    </source>
</evidence>
<feature type="transmembrane region" description="Helical" evidence="12">
    <location>
        <begin position="108"/>
        <end position="136"/>
    </location>
</feature>
<reference evidence="13" key="1">
    <citation type="submission" date="2019-08" db="EMBL/GenBank/DDBJ databases">
        <authorList>
            <person name="Kucharzyk K."/>
            <person name="Murdoch R.W."/>
            <person name="Higgins S."/>
            <person name="Loffler F."/>
        </authorList>
    </citation>
    <scope>NUCLEOTIDE SEQUENCE</scope>
</reference>
<feature type="transmembrane region" description="Helical" evidence="12">
    <location>
        <begin position="183"/>
        <end position="208"/>
    </location>
</feature>
<proteinExistence type="inferred from homology"/>
<evidence type="ECO:0000256" key="6">
    <source>
        <dbReference type="ARBA" id="ARBA00022847"/>
    </source>
</evidence>
<keyword evidence="4" id="KW-1003">Cell membrane</keyword>
<protein>
    <submittedName>
        <fullName evidence="13">Uncharacterized protein</fullName>
    </submittedName>
</protein>
<evidence type="ECO:0000256" key="10">
    <source>
        <dbReference type="ARBA" id="ARBA00023136"/>
    </source>
</evidence>
<dbReference type="InterPro" id="IPR001734">
    <property type="entry name" value="Na/solute_symporter"/>
</dbReference>
<feature type="transmembrane region" description="Helical" evidence="12">
    <location>
        <begin position="246"/>
        <end position="266"/>
    </location>
</feature>
<comment type="subcellular location">
    <subcellularLocation>
        <location evidence="1">Cell membrane</location>
        <topology evidence="1">Multi-pass membrane protein</topology>
    </subcellularLocation>
</comment>
<feature type="transmembrane region" description="Helical" evidence="12">
    <location>
        <begin position="22"/>
        <end position="39"/>
    </location>
</feature>
<dbReference type="PANTHER" id="PTHR48086:SF3">
    <property type="entry name" value="SODIUM_PROLINE SYMPORTER"/>
    <property type="match status" value="1"/>
</dbReference>
<keyword evidence="6" id="KW-0769">Symport</keyword>
<evidence type="ECO:0000313" key="13">
    <source>
        <dbReference type="EMBL" id="MPM37901.1"/>
    </source>
</evidence>
<comment type="caution">
    <text evidence="13">The sequence shown here is derived from an EMBL/GenBank/DDBJ whole genome shotgun (WGS) entry which is preliminary data.</text>
</comment>
<keyword evidence="11" id="KW-0739">Sodium transport</keyword>
<keyword evidence="3" id="KW-0813">Transport</keyword>
<feature type="transmembrane region" description="Helical" evidence="12">
    <location>
        <begin position="215"/>
        <end position="234"/>
    </location>
</feature>
<comment type="similarity">
    <text evidence="2">Belongs to the sodium:solute symporter (SSF) (TC 2.A.21) family.</text>
</comment>
<evidence type="ECO:0000256" key="12">
    <source>
        <dbReference type="SAM" id="Phobius"/>
    </source>
</evidence>
<keyword evidence="8" id="KW-0915">Sodium</keyword>
<dbReference type="Pfam" id="PF00474">
    <property type="entry name" value="SSF"/>
    <property type="match status" value="1"/>
</dbReference>
<sequence>MVEDAKASTQPGVFASFFGPDPLNLLGVVILTSLGTWGLPQMVQKFYAIKSEANIKKGAIISTLFAIVVAGGCYFLGGFGRLYGGTVDVAANGYDAIIPAMISELSPLLVGIVVVLVLSASMSTLSALVMASSSTFTIDFLKESFMKDMDEKKQLFIIRVLIVVFIAISVVIAIVQYRSNLTFIAQLMGVSWGALAGAFLAPFLYGLYWKRTTKAAAWVSMIFGAGLMILNLLFRKSFPVILQSPINAGAFAMLSNLILVPLVSLFTPKLDKAEVEADFQCYEARVQVPQREALD</sequence>
<dbReference type="GO" id="GO:0005886">
    <property type="term" value="C:plasma membrane"/>
    <property type="evidence" value="ECO:0007669"/>
    <property type="project" value="UniProtKB-SubCell"/>
</dbReference>
<dbReference type="GO" id="GO:0015293">
    <property type="term" value="F:symporter activity"/>
    <property type="evidence" value="ECO:0007669"/>
    <property type="project" value="UniProtKB-KW"/>
</dbReference>